<dbReference type="SMART" id="SM00105">
    <property type="entry name" value="ArfGap"/>
    <property type="match status" value="1"/>
</dbReference>
<dbReference type="PANTHER" id="PTHR23180:SF160">
    <property type="entry name" value="ADP-RIBOSYLATION FACTOR GTPASE-ACTIVATING PROTEIN EFFECTOR PROTEIN 1"/>
    <property type="match status" value="1"/>
</dbReference>
<evidence type="ECO:0000313" key="10">
    <source>
        <dbReference type="EMBL" id="KAK6357599.1"/>
    </source>
</evidence>
<dbReference type="GO" id="GO:0005096">
    <property type="term" value="F:GTPase activator activity"/>
    <property type="evidence" value="ECO:0007669"/>
    <property type="project" value="UniProtKB-KW"/>
</dbReference>
<evidence type="ECO:0000256" key="6">
    <source>
        <dbReference type="SAM" id="Coils"/>
    </source>
</evidence>
<dbReference type="Gene3D" id="1.20.1270.60">
    <property type="entry name" value="Arfaptin homology (AH) domain/BAR domain"/>
    <property type="match status" value="1"/>
</dbReference>
<evidence type="ECO:0000256" key="5">
    <source>
        <dbReference type="RuleBase" id="RU369028"/>
    </source>
</evidence>
<dbReference type="Pfam" id="PF16746">
    <property type="entry name" value="BAR_3"/>
    <property type="match status" value="1"/>
</dbReference>
<dbReference type="PROSITE" id="PS50115">
    <property type="entry name" value="ARFGAP"/>
    <property type="match status" value="1"/>
</dbReference>
<dbReference type="FunFam" id="2.30.29.30:FF:000252">
    <property type="entry name" value="ARF GTPase activator (Csx2)"/>
    <property type="match status" value="1"/>
</dbReference>
<comment type="caution">
    <text evidence="10">The sequence shown here is derived from an EMBL/GenBank/DDBJ whole genome shotgun (WGS) entry which is preliminary data.</text>
</comment>
<evidence type="ECO:0000256" key="3">
    <source>
        <dbReference type="ARBA" id="ARBA00022833"/>
    </source>
</evidence>
<comment type="function">
    <text evidence="5">GTPase-activating protein for the ADP ribosylation factor family.</text>
</comment>
<dbReference type="SMART" id="SM00233">
    <property type="entry name" value="PH"/>
    <property type="match status" value="1"/>
</dbReference>
<dbReference type="AlphaFoldDB" id="A0AAN8RHP4"/>
<comment type="subcellular location">
    <subcellularLocation>
        <location evidence="5">Cytoplasm</location>
    </subcellularLocation>
</comment>
<dbReference type="SUPFAM" id="SSF50729">
    <property type="entry name" value="PH domain-like"/>
    <property type="match status" value="1"/>
</dbReference>
<evidence type="ECO:0000256" key="7">
    <source>
        <dbReference type="SAM" id="MobiDB-lite"/>
    </source>
</evidence>
<reference evidence="10 11" key="1">
    <citation type="submission" date="2019-10" db="EMBL/GenBank/DDBJ databases">
        <authorList>
            <person name="Palmer J.M."/>
        </authorList>
    </citation>
    <scope>NUCLEOTIDE SEQUENCE [LARGE SCALE GENOMIC DNA]</scope>
    <source>
        <strain evidence="10 11">TWF718</strain>
    </source>
</reference>
<feature type="domain" description="Arf-GAP" evidence="9">
    <location>
        <begin position="846"/>
        <end position="972"/>
    </location>
</feature>
<dbReference type="Gene3D" id="1.10.220.150">
    <property type="entry name" value="Arf GTPase activating protein"/>
    <property type="match status" value="1"/>
</dbReference>
<keyword evidence="1 5" id="KW-0479">Metal-binding</keyword>
<feature type="region of interest" description="Disordered" evidence="7">
    <location>
        <begin position="789"/>
        <end position="820"/>
    </location>
</feature>
<protein>
    <recommendedName>
        <fullName evidence="5">ADP-ribosylation factor GTPase-activating protein</fullName>
    </recommendedName>
</protein>
<dbReference type="InterPro" id="IPR037278">
    <property type="entry name" value="ARFGAP/RecO"/>
</dbReference>
<dbReference type="InterPro" id="IPR001849">
    <property type="entry name" value="PH_domain"/>
</dbReference>
<dbReference type="InterPro" id="IPR038508">
    <property type="entry name" value="ArfGAP_dom_sf"/>
</dbReference>
<dbReference type="Pfam" id="PF00169">
    <property type="entry name" value="PH"/>
    <property type="match status" value="1"/>
</dbReference>
<keyword evidence="5" id="KW-0677">Repeat</keyword>
<dbReference type="EMBL" id="JAVHNR010000001">
    <property type="protein sequence ID" value="KAK6357599.1"/>
    <property type="molecule type" value="Genomic_DNA"/>
</dbReference>
<feature type="domain" description="PH" evidence="8">
    <location>
        <begin position="646"/>
        <end position="752"/>
    </location>
</feature>
<sequence>MGNVGSHPEDPAAVFLRDQARLTITSLVVTNAKKKPIVSITPNAFPSTRAVAKKEIGDDALIEYVQDPYIATQSPGILLKLTNEDELNFDFTFVARHRRDEAGTTTDTNITGLTFILASNHRELDDLVTREFHADPNLHKHANVEFLGDYSTGGSPSVSFTWSWKWRPPKGVGEKSSGYRNTCAFVEYDQRAHKLSRLAEFSFWVHNKQQVALGLGLLDPRLLTPKLRATSNISTDSNALSAASDPLSEPLTPGVETTTFDIASPPQPSKDTTCHKDDDILDDGPLFRATMKEMESRTALLRQRMKKVLRRAEAAKQAQGQWNDALSFFIDSLREVASNNTSGMKPALEDYFDRSTREILRFERHNEAFLQKFIIEPMGKLYNYDIKIAETKKKEFDDESREFYGFVSRYLGMKNDSVTQKKKTESDSKYVAKKRNFEIKRHDYGSFMQDLHGGRKEQEMVSYLTRYAEAQATSLLKTAKRMQELQPQLEAIMEEIKNSEKQFKIQRSEREERRRAIEMGIVSEDTSSSDLSGLQVVGTSAIPPPSLPVIMTDNGSLAPNIETPVAASGSGSAPDVVTIRAVSSHSGSSPPLASESTTTIATSTLSSLAPAGLLSPTATADSGKFKGFRDLEDKPVNGASSVSGVDRRKEGLLWALSRPGGHHDPKALPKVNWHKYWVVLAAGQLCEYSNWKEKLDLHNEPINLRMASVREARNQERRFCFEVITPQYKRVYQGTSEEDMNNWITAINNAVKGMLEGSKSRTAFDPSKLVDDPTKKDISQVFGKGSSLSHLGSGQIAVRDPSHHHHHHGGSGSGNSMAGNSLQRRITVGSRPTYPRRSSTFNDDPDKLLQMIRDADVENGRCADCGSTVKTEWVSINFGIVLCIECSGIHRSLGTHISKVRSLTLDVNSFTPDLTELLVRIGNKISNSIYEARLDPKEKLGSHQQVTREMRLKFIKAKYEDRAFVRPLADSMGKMADEVLIDAVKSGDLVGAVYGVAVRGNVNFVDERGVHLVYWALSSGDPVKEGSESGNSNSTPNTEPLSPGSKGKEVKEPTFPLAELLLQNGGAVGEVMAGKKLVVSSAAKGYLALKSAKAGGFDGVKSGVGSSNNVKGASGREKAPGSSGGEGGSTSAAVSGGNNSGGGIRSSQSLKGGSQSGDERGKKDKEEKLRKRVSTSGRIVGSRVLDSMR</sequence>
<evidence type="ECO:0000256" key="4">
    <source>
        <dbReference type="PROSITE-ProRule" id="PRU00288"/>
    </source>
</evidence>
<keyword evidence="5" id="KW-0343">GTPase activation</keyword>
<organism evidence="10 11">
    <name type="scientific">Orbilia javanica</name>
    <dbReference type="NCBI Taxonomy" id="47235"/>
    <lineage>
        <taxon>Eukaryota</taxon>
        <taxon>Fungi</taxon>
        <taxon>Dikarya</taxon>
        <taxon>Ascomycota</taxon>
        <taxon>Pezizomycotina</taxon>
        <taxon>Orbiliomycetes</taxon>
        <taxon>Orbiliales</taxon>
        <taxon>Orbiliaceae</taxon>
        <taxon>Orbilia</taxon>
    </lineage>
</organism>
<evidence type="ECO:0000256" key="2">
    <source>
        <dbReference type="ARBA" id="ARBA00022771"/>
    </source>
</evidence>
<evidence type="ECO:0000259" key="9">
    <source>
        <dbReference type="PROSITE" id="PS50115"/>
    </source>
</evidence>
<keyword evidence="5" id="KW-0963">Cytoplasm</keyword>
<evidence type="ECO:0000256" key="1">
    <source>
        <dbReference type="ARBA" id="ARBA00022723"/>
    </source>
</evidence>
<evidence type="ECO:0000313" key="11">
    <source>
        <dbReference type="Proteomes" id="UP001313282"/>
    </source>
</evidence>
<feature type="region of interest" description="Disordered" evidence="7">
    <location>
        <begin position="1024"/>
        <end position="1050"/>
    </location>
</feature>
<dbReference type="Gene3D" id="2.30.29.30">
    <property type="entry name" value="Pleckstrin-homology domain (PH domain)/Phosphotyrosine-binding domain (PTB)"/>
    <property type="match status" value="1"/>
</dbReference>
<dbReference type="FunFam" id="1.20.1270.60:FF:000051">
    <property type="entry name" value="ARF GTPase activator (Csx2)"/>
    <property type="match status" value="1"/>
</dbReference>
<dbReference type="GO" id="GO:0005768">
    <property type="term" value="C:endosome"/>
    <property type="evidence" value="ECO:0007669"/>
    <property type="project" value="TreeGrafter"/>
</dbReference>
<feature type="region of interest" description="Disordered" evidence="7">
    <location>
        <begin position="1098"/>
        <end position="1189"/>
    </location>
</feature>
<evidence type="ECO:0000259" key="8">
    <source>
        <dbReference type="PROSITE" id="PS50003"/>
    </source>
</evidence>
<keyword evidence="2 4" id="KW-0863">Zinc-finger</keyword>
<dbReference type="InterPro" id="IPR011993">
    <property type="entry name" value="PH-like_dom_sf"/>
</dbReference>
<keyword evidence="11" id="KW-1185">Reference proteome</keyword>
<keyword evidence="3 5" id="KW-0862">Zinc</keyword>
<keyword evidence="5" id="KW-0040">ANK repeat</keyword>
<accession>A0AAN8RHP4</accession>
<name>A0AAN8RHP4_9PEZI</name>
<dbReference type="Proteomes" id="UP001313282">
    <property type="component" value="Unassembled WGS sequence"/>
</dbReference>
<feature type="coiled-coil region" evidence="6">
    <location>
        <begin position="482"/>
        <end position="509"/>
    </location>
</feature>
<proteinExistence type="predicted"/>
<dbReference type="PROSITE" id="PS50003">
    <property type="entry name" value="PH_DOMAIN"/>
    <property type="match status" value="1"/>
</dbReference>
<feature type="compositionally biased region" description="Basic and acidic residues" evidence="7">
    <location>
        <begin position="1157"/>
        <end position="1169"/>
    </location>
</feature>
<dbReference type="CDD" id="cd08204">
    <property type="entry name" value="ArfGap"/>
    <property type="match status" value="1"/>
</dbReference>
<dbReference type="SUPFAM" id="SSF57863">
    <property type="entry name" value="ArfGap/RecO-like zinc finger"/>
    <property type="match status" value="1"/>
</dbReference>
<dbReference type="GO" id="GO:0008270">
    <property type="term" value="F:zinc ion binding"/>
    <property type="evidence" value="ECO:0007669"/>
    <property type="project" value="UniProtKB-KW"/>
</dbReference>
<dbReference type="Pfam" id="PF01412">
    <property type="entry name" value="ArfGap"/>
    <property type="match status" value="1"/>
</dbReference>
<dbReference type="FunFam" id="1.10.220.150:FF:000017">
    <property type="entry name" value="ARF GTPase activator (Csx2), putative"/>
    <property type="match status" value="1"/>
</dbReference>
<dbReference type="InterPro" id="IPR027267">
    <property type="entry name" value="AH/BAR_dom_sf"/>
</dbReference>
<dbReference type="PANTHER" id="PTHR23180">
    <property type="entry name" value="CENTAURIN/ARF"/>
    <property type="match status" value="1"/>
</dbReference>
<dbReference type="GO" id="GO:0006891">
    <property type="term" value="P:intra-Golgi vesicle-mediated transport"/>
    <property type="evidence" value="ECO:0007669"/>
    <property type="project" value="TreeGrafter"/>
</dbReference>
<gene>
    <name evidence="10" type="ORF">TWF718_001907</name>
</gene>
<keyword evidence="6" id="KW-0175">Coiled coil</keyword>
<dbReference type="SUPFAM" id="SSF103657">
    <property type="entry name" value="BAR/IMD domain-like"/>
    <property type="match status" value="1"/>
</dbReference>
<dbReference type="InterPro" id="IPR045258">
    <property type="entry name" value="ACAP1/2/3-like"/>
</dbReference>
<dbReference type="InterPro" id="IPR004148">
    <property type="entry name" value="BAR_dom"/>
</dbReference>
<feature type="compositionally biased region" description="Polar residues" evidence="7">
    <location>
        <begin position="1028"/>
        <end position="1040"/>
    </location>
</feature>
<dbReference type="GO" id="GO:0005802">
    <property type="term" value="C:trans-Golgi network"/>
    <property type="evidence" value="ECO:0007669"/>
    <property type="project" value="TreeGrafter"/>
</dbReference>
<dbReference type="InterPro" id="IPR001164">
    <property type="entry name" value="ArfGAP_dom"/>
</dbReference>